<keyword evidence="1" id="KW-1133">Transmembrane helix</keyword>
<dbReference type="EMBL" id="CP094970">
    <property type="protein sequence ID" value="UYM04592.1"/>
    <property type="molecule type" value="Genomic_DNA"/>
</dbReference>
<dbReference type="Pfam" id="PF09604">
    <property type="entry name" value="Potass_KdpF"/>
    <property type="match status" value="1"/>
</dbReference>
<dbReference type="RefSeq" id="WP_271633342.1">
    <property type="nucleotide sequence ID" value="NZ_CP094970.1"/>
</dbReference>
<proteinExistence type="predicted"/>
<organism evidence="2 3">
    <name type="scientific">Solicola gregarius</name>
    <dbReference type="NCBI Taxonomy" id="2908642"/>
    <lineage>
        <taxon>Bacteria</taxon>
        <taxon>Bacillati</taxon>
        <taxon>Actinomycetota</taxon>
        <taxon>Actinomycetes</taxon>
        <taxon>Propionibacteriales</taxon>
        <taxon>Nocardioidaceae</taxon>
        <taxon>Solicola</taxon>
    </lineage>
</organism>
<accession>A0AA46TGX0</accession>
<sequence>MSIESAILLTIVALGVGYLLYALIHPDRF</sequence>
<name>A0AA46TGX0_9ACTN</name>
<reference evidence="2" key="1">
    <citation type="submission" date="2022-01" db="EMBL/GenBank/DDBJ databases">
        <title>Nocardioidaceae gen. sp. A5X3R13.</title>
        <authorList>
            <person name="Lopez Marin M.A."/>
            <person name="Uhlik O."/>
        </authorList>
    </citation>
    <scope>NUCLEOTIDE SEQUENCE</scope>
    <source>
        <strain evidence="2">A5X3R13</strain>
    </source>
</reference>
<keyword evidence="3" id="KW-1185">Reference proteome</keyword>
<dbReference type="AlphaFoldDB" id="A0AA46TGX0"/>
<evidence type="ECO:0000313" key="2">
    <source>
        <dbReference type="EMBL" id="UYM04592.1"/>
    </source>
</evidence>
<dbReference type="InterPro" id="IPR011726">
    <property type="entry name" value="KdpF"/>
</dbReference>
<protein>
    <submittedName>
        <fullName evidence="2">Potassium-transporting ATPase subunit F</fullName>
    </submittedName>
</protein>
<evidence type="ECO:0000313" key="3">
    <source>
        <dbReference type="Proteomes" id="UP001164390"/>
    </source>
</evidence>
<gene>
    <name evidence="2" type="ORF">L0C25_18960</name>
</gene>
<dbReference type="GO" id="GO:0005886">
    <property type="term" value="C:plasma membrane"/>
    <property type="evidence" value="ECO:0007669"/>
    <property type="project" value="InterPro"/>
</dbReference>
<keyword evidence="1" id="KW-0812">Transmembrane</keyword>
<dbReference type="GO" id="GO:0008556">
    <property type="term" value="F:P-type potassium transmembrane transporter activity"/>
    <property type="evidence" value="ECO:0007669"/>
    <property type="project" value="InterPro"/>
</dbReference>
<evidence type="ECO:0000256" key="1">
    <source>
        <dbReference type="SAM" id="Phobius"/>
    </source>
</evidence>
<dbReference type="Proteomes" id="UP001164390">
    <property type="component" value="Chromosome"/>
</dbReference>
<feature type="transmembrane region" description="Helical" evidence="1">
    <location>
        <begin position="6"/>
        <end position="24"/>
    </location>
</feature>
<dbReference type="KEGG" id="sgrg:L0C25_18960"/>
<keyword evidence="1" id="KW-0472">Membrane</keyword>